<dbReference type="PROSITE" id="PS50883">
    <property type="entry name" value="EAL"/>
    <property type="match status" value="1"/>
</dbReference>
<evidence type="ECO:0000259" key="4">
    <source>
        <dbReference type="PROSITE" id="PS50113"/>
    </source>
</evidence>
<evidence type="ECO:0000259" key="6">
    <source>
        <dbReference type="PROSITE" id="PS50885"/>
    </source>
</evidence>
<dbReference type="InterPro" id="IPR052155">
    <property type="entry name" value="Biofilm_reg_signaling"/>
</dbReference>
<dbReference type="Proteomes" id="UP001234916">
    <property type="component" value="Chromosome"/>
</dbReference>
<reference evidence="8" key="1">
    <citation type="journal article" date="2023" name="Nat. Microbiol.">
        <title>Enrichment and characterization of a nitric oxide-reducing microbial community in a continuous bioreactor.</title>
        <authorList>
            <person name="Garrido-Amador P."/>
            <person name="Stortenbeker N."/>
            <person name="Wessels H.J.C.T."/>
            <person name="Speth D.R."/>
            <person name="Garcia-Heredia I."/>
            <person name="Kartal B."/>
        </authorList>
    </citation>
    <scope>NUCLEOTIDE SEQUENCE</scope>
    <source>
        <strain evidence="8">MAG1</strain>
    </source>
</reference>
<dbReference type="SMART" id="SM00086">
    <property type="entry name" value="PAC"/>
    <property type="match status" value="1"/>
</dbReference>
<dbReference type="PROSITE" id="PS50112">
    <property type="entry name" value="PAS"/>
    <property type="match status" value="1"/>
</dbReference>
<accession>A0AA49FJM7</accession>
<dbReference type="SUPFAM" id="SSF141868">
    <property type="entry name" value="EAL domain-like"/>
    <property type="match status" value="1"/>
</dbReference>
<evidence type="ECO:0000313" key="8">
    <source>
        <dbReference type="EMBL" id="WIM04937.1"/>
    </source>
</evidence>
<dbReference type="PROSITE" id="PS50885">
    <property type="entry name" value="HAMP"/>
    <property type="match status" value="1"/>
</dbReference>
<dbReference type="CDD" id="cd00130">
    <property type="entry name" value="PAS"/>
    <property type="match status" value="1"/>
</dbReference>
<dbReference type="FunFam" id="3.30.70.270:FF:000001">
    <property type="entry name" value="Diguanylate cyclase domain protein"/>
    <property type="match status" value="1"/>
</dbReference>
<keyword evidence="2" id="KW-0472">Membrane</keyword>
<dbReference type="SUPFAM" id="SSF158472">
    <property type="entry name" value="HAMP domain-like"/>
    <property type="match status" value="1"/>
</dbReference>
<dbReference type="PROSITE" id="PS50887">
    <property type="entry name" value="GGDEF"/>
    <property type="match status" value="1"/>
</dbReference>
<dbReference type="SMART" id="SM00052">
    <property type="entry name" value="EAL"/>
    <property type="match status" value="1"/>
</dbReference>
<dbReference type="SUPFAM" id="SSF55073">
    <property type="entry name" value="Nucleotide cyclase"/>
    <property type="match status" value="1"/>
</dbReference>
<gene>
    <name evidence="8" type="ORF">OHM77_09525</name>
</gene>
<dbReference type="PROSITE" id="PS50113">
    <property type="entry name" value="PAC"/>
    <property type="match status" value="1"/>
</dbReference>
<dbReference type="Gene3D" id="6.10.340.10">
    <property type="match status" value="1"/>
</dbReference>
<dbReference type="CDD" id="cd01949">
    <property type="entry name" value="GGDEF"/>
    <property type="match status" value="1"/>
</dbReference>
<dbReference type="GO" id="GO:0071732">
    <property type="term" value="P:cellular response to nitric oxide"/>
    <property type="evidence" value="ECO:0007669"/>
    <property type="project" value="UniProtKB-ARBA"/>
</dbReference>
<dbReference type="PANTHER" id="PTHR44757">
    <property type="entry name" value="DIGUANYLATE CYCLASE DGCP"/>
    <property type="match status" value="1"/>
</dbReference>
<evidence type="ECO:0000259" key="7">
    <source>
        <dbReference type="PROSITE" id="PS50887"/>
    </source>
</evidence>
<evidence type="ECO:0000259" key="5">
    <source>
        <dbReference type="PROSITE" id="PS50883"/>
    </source>
</evidence>
<evidence type="ECO:0000259" key="3">
    <source>
        <dbReference type="PROSITE" id="PS50112"/>
    </source>
</evidence>
<dbReference type="InterPro" id="IPR001610">
    <property type="entry name" value="PAC"/>
</dbReference>
<dbReference type="Gene3D" id="3.20.20.450">
    <property type="entry name" value="EAL domain"/>
    <property type="match status" value="1"/>
</dbReference>
<dbReference type="Gene3D" id="3.30.70.270">
    <property type="match status" value="1"/>
</dbReference>
<dbReference type="Gene3D" id="3.30.450.20">
    <property type="entry name" value="PAS domain"/>
    <property type="match status" value="1"/>
</dbReference>
<dbReference type="GO" id="GO:0016020">
    <property type="term" value="C:membrane"/>
    <property type="evidence" value="ECO:0007669"/>
    <property type="project" value="InterPro"/>
</dbReference>
<name>A0AA49FJM7_9PROT</name>
<feature type="transmembrane region" description="Helical" evidence="2">
    <location>
        <begin position="187"/>
        <end position="207"/>
    </location>
</feature>
<dbReference type="PANTHER" id="PTHR44757:SF2">
    <property type="entry name" value="BIOFILM ARCHITECTURE MAINTENANCE PROTEIN MBAA"/>
    <property type="match status" value="1"/>
</dbReference>
<dbReference type="InterPro" id="IPR001633">
    <property type="entry name" value="EAL_dom"/>
</dbReference>
<dbReference type="InterPro" id="IPR029787">
    <property type="entry name" value="Nucleotide_cyclase"/>
</dbReference>
<dbReference type="GO" id="GO:0007165">
    <property type="term" value="P:signal transduction"/>
    <property type="evidence" value="ECO:0007669"/>
    <property type="project" value="InterPro"/>
</dbReference>
<comment type="catalytic activity">
    <reaction evidence="1">
        <text>3',3'-c-di-GMP + H2O = 5'-phosphoguanylyl(3'-&gt;5')guanosine + H(+)</text>
        <dbReference type="Rhea" id="RHEA:24902"/>
        <dbReference type="ChEBI" id="CHEBI:15377"/>
        <dbReference type="ChEBI" id="CHEBI:15378"/>
        <dbReference type="ChEBI" id="CHEBI:58754"/>
        <dbReference type="ChEBI" id="CHEBI:58805"/>
        <dbReference type="EC" id="3.1.4.52"/>
    </reaction>
    <physiologicalReaction direction="left-to-right" evidence="1">
        <dbReference type="Rhea" id="RHEA:24903"/>
    </physiologicalReaction>
</comment>
<feature type="transmembrane region" description="Helical" evidence="2">
    <location>
        <begin position="20"/>
        <end position="40"/>
    </location>
</feature>
<proteinExistence type="predicted"/>
<dbReference type="CDD" id="cd01948">
    <property type="entry name" value="EAL"/>
    <property type="match status" value="1"/>
</dbReference>
<dbReference type="InterPro" id="IPR000014">
    <property type="entry name" value="PAS"/>
</dbReference>
<feature type="domain" description="PAC" evidence="4">
    <location>
        <begin position="353"/>
        <end position="405"/>
    </location>
</feature>
<dbReference type="EMBL" id="CP107246">
    <property type="protein sequence ID" value="WIM04937.1"/>
    <property type="molecule type" value="Genomic_DNA"/>
</dbReference>
<dbReference type="InterPro" id="IPR013655">
    <property type="entry name" value="PAS_fold_3"/>
</dbReference>
<dbReference type="InterPro" id="IPR003660">
    <property type="entry name" value="HAMP_dom"/>
</dbReference>
<dbReference type="CDD" id="cd06225">
    <property type="entry name" value="HAMP"/>
    <property type="match status" value="1"/>
</dbReference>
<dbReference type="FunFam" id="3.20.20.450:FF:000001">
    <property type="entry name" value="Cyclic di-GMP phosphodiesterase yahA"/>
    <property type="match status" value="1"/>
</dbReference>
<dbReference type="InterPro" id="IPR035965">
    <property type="entry name" value="PAS-like_dom_sf"/>
</dbReference>
<dbReference type="SMART" id="SM00091">
    <property type="entry name" value="PAS"/>
    <property type="match status" value="1"/>
</dbReference>
<sequence>METTGVPSSYLAMPHRLSVSLKLGAIFLVLATLAAGNLYFSERLHDSVVDMAGIINQSGRLRYLSQQIALRSAGLVLEPDADAGQMARASEDEFELHYAGLVRRVGDIPSLMHSDGDGLEERLERIGRARLLQHAALEEVLAGPDPEARRLPNGAVAAWSVLLLKETDRLVGALDTAVQTGHRRADAIIFSVQTLEVLLMLGIFFYVRSRITAPILKLAEFTRRFAAGERAVRLDFHSGDEIGELVLTFNTTAAQTAGLIEEIDRRAQENAALAERLQASLDFHLKLLQEFPNPIWRVDRDGRGDYVNRAWLKFTGRALEQELGDGWADGIHPEDRERCLASFLSTFNRREPIVLEYRMRHRDGSYHWLIDHGVPFTDLDGEFAGYLGTCYDIEERKQYQTQLEYQAQHDTLTGLPNRNLLADRIDQAIGHARRHGSLVAVLFLDLDNFKVINDSLGHETGDRLLVAVGERLAAAVRAGDTVARHGGDEFVVVLCGMAQEENVANAARKLMAAMAAPFILDGRDLVVTASLGVALYPRDGDDQLTLLRNADTALYRAKDSGRDTFQFYAAEMNQRVLARLNLERDLRQALERGEFLLHYQPQVDLASGAIIGAEALARWRHPERGLVLPGEFIPLAEETGLIVPLGEWVLREACRQTRAWRDAGFPELRISVNLSARQFRAPGLTRTILDALAETGLEARLLELEITESTVMHDPEGAIAVLEELEKHGVAFAVDDFGTGYSSLNYLKRLPIHKLKIDQSFVRNITTDTGDAAIATAVIELAHSLKLKVIAEGVETEEQRAFLRMRQCDEMQGYFFSRPLPAAEMDALLSANKQSCWRH</sequence>
<feature type="domain" description="HAMP" evidence="6">
    <location>
        <begin position="209"/>
        <end position="261"/>
    </location>
</feature>
<dbReference type="Pfam" id="PF00990">
    <property type="entry name" value="GGDEF"/>
    <property type="match status" value="1"/>
</dbReference>
<dbReference type="AlphaFoldDB" id="A0AA49FJM7"/>
<dbReference type="GO" id="GO:0071111">
    <property type="term" value="F:cyclic-guanylate-specific phosphodiesterase activity"/>
    <property type="evidence" value="ECO:0007669"/>
    <property type="project" value="UniProtKB-EC"/>
</dbReference>
<evidence type="ECO:0000256" key="2">
    <source>
        <dbReference type="SAM" id="Phobius"/>
    </source>
</evidence>
<dbReference type="SMART" id="SM00267">
    <property type="entry name" value="GGDEF"/>
    <property type="match status" value="1"/>
</dbReference>
<dbReference type="FunFam" id="3.30.450.20:FF:000099">
    <property type="entry name" value="Sensory box sensor histidine kinase"/>
    <property type="match status" value="1"/>
</dbReference>
<evidence type="ECO:0000256" key="1">
    <source>
        <dbReference type="ARBA" id="ARBA00051114"/>
    </source>
</evidence>
<dbReference type="Pfam" id="PF00672">
    <property type="entry name" value="HAMP"/>
    <property type="match status" value="1"/>
</dbReference>
<dbReference type="InterPro" id="IPR035919">
    <property type="entry name" value="EAL_sf"/>
</dbReference>
<keyword evidence="2" id="KW-0812">Transmembrane</keyword>
<dbReference type="SUPFAM" id="SSF55785">
    <property type="entry name" value="PYP-like sensor domain (PAS domain)"/>
    <property type="match status" value="1"/>
</dbReference>
<protein>
    <submittedName>
        <fullName evidence="8">EAL domain-containing protein</fullName>
    </submittedName>
</protein>
<dbReference type="InterPro" id="IPR043128">
    <property type="entry name" value="Rev_trsase/Diguanyl_cyclase"/>
</dbReference>
<dbReference type="NCBIfam" id="TIGR00229">
    <property type="entry name" value="sensory_box"/>
    <property type="match status" value="1"/>
</dbReference>
<feature type="domain" description="GGDEF" evidence="7">
    <location>
        <begin position="437"/>
        <end position="570"/>
    </location>
</feature>
<dbReference type="Pfam" id="PF00563">
    <property type="entry name" value="EAL"/>
    <property type="match status" value="1"/>
</dbReference>
<dbReference type="SMART" id="SM00304">
    <property type="entry name" value="HAMP"/>
    <property type="match status" value="1"/>
</dbReference>
<keyword evidence="2" id="KW-1133">Transmembrane helix</keyword>
<dbReference type="NCBIfam" id="TIGR00254">
    <property type="entry name" value="GGDEF"/>
    <property type="match status" value="1"/>
</dbReference>
<organism evidence="8">
    <name type="scientific">Candidatus Nitricoxidivorans perseverans</name>
    <dbReference type="NCBI Taxonomy" id="2975601"/>
    <lineage>
        <taxon>Bacteria</taxon>
        <taxon>Pseudomonadati</taxon>
        <taxon>Pseudomonadota</taxon>
        <taxon>Betaproteobacteria</taxon>
        <taxon>Nitrosomonadales</taxon>
        <taxon>Sterolibacteriaceae</taxon>
        <taxon>Candidatus Nitricoxidivorans</taxon>
    </lineage>
</organism>
<dbReference type="InterPro" id="IPR000160">
    <property type="entry name" value="GGDEF_dom"/>
</dbReference>
<feature type="domain" description="PAS" evidence="3">
    <location>
        <begin position="280"/>
        <end position="350"/>
    </location>
</feature>
<dbReference type="Pfam" id="PF08447">
    <property type="entry name" value="PAS_3"/>
    <property type="match status" value="1"/>
</dbReference>
<dbReference type="KEGG" id="npv:OHM77_09525"/>
<dbReference type="InterPro" id="IPR000700">
    <property type="entry name" value="PAS-assoc_C"/>
</dbReference>
<feature type="domain" description="EAL" evidence="5">
    <location>
        <begin position="579"/>
        <end position="833"/>
    </location>
</feature>